<proteinExistence type="predicted"/>
<name>A0A6G1GNG4_9PEZI</name>
<dbReference type="Proteomes" id="UP000800041">
    <property type="component" value="Unassembled WGS sequence"/>
</dbReference>
<organism evidence="1 2">
    <name type="scientific">Aulographum hederae CBS 113979</name>
    <dbReference type="NCBI Taxonomy" id="1176131"/>
    <lineage>
        <taxon>Eukaryota</taxon>
        <taxon>Fungi</taxon>
        <taxon>Dikarya</taxon>
        <taxon>Ascomycota</taxon>
        <taxon>Pezizomycotina</taxon>
        <taxon>Dothideomycetes</taxon>
        <taxon>Pleosporomycetidae</taxon>
        <taxon>Aulographales</taxon>
        <taxon>Aulographaceae</taxon>
    </lineage>
</organism>
<keyword evidence="2" id="KW-1185">Reference proteome</keyword>
<evidence type="ECO:0000313" key="1">
    <source>
        <dbReference type="EMBL" id="KAF1982461.1"/>
    </source>
</evidence>
<dbReference type="EMBL" id="ML977184">
    <property type="protein sequence ID" value="KAF1982461.1"/>
    <property type="molecule type" value="Genomic_DNA"/>
</dbReference>
<reference evidence="1" key="1">
    <citation type="journal article" date="2020" name="Stud. Mycol.">
        <title>101 Dothideomycetes genomes: a test case for predicting lifestyles and emergence of pathogens.</title>
        <authorList>
            <person name="Haridas S."/>
            <person name="Albert R."/>
            <person name="Binder M."/>
            <person name="Bloem J."/>
            <person name="Labutti K."/>
            <person name="Salamov A."/>
            <person name="Andreopoulos B."/>
            <person name="Baker S."/>
            <person name="Barry K."/>
            <person name="Bills G."/>
            <person name="Bluhm B."/>
            <person name="Cannon C."/>
            <person name="Castanera R."/>
            <person name="Culley D."/>
            <person name="Daum C."/>
            <person name="Ezra D."/>
            <person name="Gonzalez J."/>
            <person name="Henrissat B."/>
            <person name="Kuo A."/>
            <person name="Liang C."/>
            <person name="Lipzen A."/>
            <person name="Lutzoni F."/>
            <person name="Magnuson J."/>
            <person name="Mondo S."/>
            <person name="Nolan M."/>
            <person name="Ohm R."/>
            <person name="Pangilinan J."/>
            <person name="Park H.-J."/>
            <person name="Ramirez L."/>
            <person name="Alfaro M."/>
            <person name="Sun H."/>
            <person name="Tritt A."/>
            <person name="Yoshinaga Y."/>
            <person name="Zwiers L.-H."/>
            <person name="Turgeon B."/>
            <person name="Goodwin S."/>
            <person name="Spatafora J."/>
            <person name="Crous P."/>
            <person name="Grigoriev I."/>
        </authorList>
    </citation>
    <scope>NUCLEOTIDE SEQUENCE</scope>
    <source>
        <strain evidence="1">CBS 113979</strain>
    </source>
</reference>
<accession>A0A6G1GNG4</accession>
<gene>
    <name evidence="1" type="ORF">K402DRAFT_195561</name>
</gene>
<dbReference type="AlphaFoldDB" id="A0A6G1GNG4"/>
<evidence type="ECO:0000313" key="2">
    <source>
        <dbReference type="Proteomes" id="UP000800041"/>
    </source>
</evidence>
<protein>
    <submittedName>
        <fullName evidence="1">Uncharacterized protein</fullName>
    </submittedName>
</protein>
<sequence>MILPQANHFETPPGASPSDSMSLHKYITTMVAALPKNPWTYPAILEAHRALKHPPLIWLGRLQEPLCNILCKGRNIIHSSIKFPILCECLSVCDDCLGHEVSDVFMLVGVRRVAVDHSNQERKTRLAENPVVTLETGSSTPKGVVPETVNIVLVRDDVHLDVCLHHQRPYAIFGASLYSNP</sequence>